<dbReference type="AlphaFoldDB" id="A0A916QF38"/>
<evidence type="ECO:0000313" key="3">
    <source>
        <dbReference type="Proteomes" id="UP000654993"/>
    </source>
</evidence>
<keyword evidence="1" id="KW-1133">Transmembrane helix</keyword>
<dbReference type="RefSeq" id="WP_200966509.1">
    <property type="nucleotide sequence ID" value="NZ_BMAQ01000014.1"/>
</dbReference>
<organism evidence="2 3">
    <name type="scientific">Insulibacter thermoxylanivorax</name>
    <dbReference type="NCBI Taxonomy" id="2749268"/>
    <lineage>
        <taxon>Bacteria</taxon>
        <taxon>Bacillati</taxon>
        <taxon>Bacillota</taxon>
        <taxon>Bacilli</taxon>
        <taxon>Bacillales</taxon>
        <taxon>Paenibacillaceae</taxon>
        <taxon>Insulibacter</taxon>
    </lineage>
</organism>
<feature type="transmembrane region" description="Helical" evidence="1">
    <location>
        <begin position="6"/>
        <end position="25"/>
    </location>
</feature>
<sequence length="316" mass="35408">MEAAIGMPILLLLMIIGLYAGLIIYQHAVLFSLAQEMAERAAYIWDNSYKEPVSGFVEQGRDDGLYWRLTSDGSLPFLTGGIGSHIIHLIPSQEDEEPGSLPMRKLRRTAVVPSGIRGEIRYENRIAEKVITVELVKPLRLPLWLQQLFTSERRVTAVYTISDPAEYLRGINLIRTYTGIGRAAMSPEEARSLFAEPAADGKTAKVASHEEAARWLRLHTGGVEKRYTTSHGDRLIDSYVSGTAHQAFYTYRESQILLQADKDAELLKEGVLERVVWHFFLGTDNRNPPPSQHLLEQLAARGIQAEIHLGGDPYTQ</sequence>
<protein>
    <recommendedName>
        <fullName evidence="4">Pilus assembly protein</fullName>
    </recommendedName>
</protein>
<accession>A0A916QF38</accession>
<keyword evidence="1" id="KW-0812">Transmembrane</keyword>
<reference evidence="2" key="1">
    <citation type="submission" date="2020-08" db="EMBL/GenBank/DDBJ databases">
        <authorList>
            <person name="Uke A."/>
            <person name="Chhe C."/>
            <person name="Baramee S."/>
            <person name="Kosugi A."/>
        </authorList>
    </citation>
    <scope>NUCLEOTIDE SEQUENCE</scope>
    <source>
        <strain evidence="2">DA-C8</strain>
    </source>
</reference>
<evidence type="ECO:0000256" key="1">
    <source>
        <dbReference type="SAM" id="Phobius"/>
    </source>
</evidence>
<dbReference type="EMBL" id="BMAQ01000014">
    <property type="protein sequence ID" value="GFR38263.1"/>
    <property type="molecule type" value="Genomic_DNA"/>
</dbReference>
<keyword evidence="1" id="KW-0472">Membrane</keyword>
<comment type="caution">
    <text evidence="2">The sequence shown here is derived from an EMBL/GenBank/DDBJ whole genome shotgun (WGS) entry which is preliminary data.</text>
</comment>
<proteinExistence type="predicted"/>
<evidence type="ECO:0008006" key="4">
    <source>
        <dbReference type="Google" id="ProtNLM"/>
    </source>
</evidence>
<gene>
    <name evidence="2" type="ORF">PRECH8_15590</name>
</gene>
<name>A0A916QF38_9BACL</name>
<dbReference type="Proteomes" id="UP000654993">
    <property type="component" value="Unassembled WGS sequence"/>
</dbReference>
<reference evidence="2" key="2">
    <citation type="journal article" date="2021" name="Data Brief">
        <title>Draft genome sequence data of the facultative, thermophilic, xylanolytic bacterium Paenibacillus sp. strain DA-C8.</title>
        <authorList>
            <person name="Chhe C."/>
            <person name="Uke A."/>
            <person name="Baramee S."/>
            <person name="Ungkulpasvich U."/>
            <person name="Tachaapaikoon C."/>
            <person name="Pason P."/>
            <person name="Waeonukul R."/>
            <person name="Ratanakhanokchai K."/>
            <person name="Kosugi A."/>
        </authorList>
    </citation>
    <scope>NUCLEOTIDE SEQUENCE</scope>
    <source>
        <strain evidence="2">DA-C8</strain>
    </source>
</reference>
<keyword evidence="3" id="KW-1185">Reference proteome</keyword>
<evidence type="ECO:0000313" key="2">
    <source>
        <dbReference type="EMBL" id="GFR38263.1"/>
    </source>
</evidence>